<dbReference type="Gene3D" id="3.40.50.720">
    <property type="entry name" value="NAD(P)-binding Rossmann-like Domain"/>
    <property type="match status" value="1"/>
</dbReference>
<accession>A0A7X0SP07</accession>
<sequence>MQMPLVSIVIPVYNGANYMREAIDSALAQTYPNIEVIIVNDGSKDEGETERIALSYGDRIRYLHKNNGGVATALNYAIEEMKGDYFSWLSHDDLYYPQKVEKQIEALQNSGNERSIVLSDVDFMETDVVTTQLKLSNMHTVEQLQNSVFPVIEGLIHGCSLLIHKSHFERVGQFDESLITTQDYDLWFRMFRYERLLYVPESLIIGRLHPDQGSRTIPQHQTERNQLYIGFIEQLTELEMNQMYGSAYRFYARISQFLQANKLYAAYQYSNARLQEEEVPDYAYVDIHKLKLHLMRITNGCTDRICIFGAGVYGRRLLHLLQGRLVQIDCFCDNNTEKWKTFIEGLECISLDRLVEMRNRTLVIVANETPEPIVQQLKSLGFHFLTTKQELDSVLSEISPLKWVSAFDGLEGVEYTINDVKLLISQFKKVIIDMGNQMLLRIPNHCENNSL</sequence>
<evidence type="ECO:0000313" key="3">
    <source>
        <dbReference type="EMBL" id="MBB6732240.1"/>
    </source>
</evidence>
<proteinExistence type="inferred from homology"/>
<dbReference type="SUPFAM" id="SSF53335">
    <property type="entry name" value="S-adenosyl-L-methionine-dependent methyltransferases"/>
    <property type="match status" value="1"/>
</dbReference>
<dbReference type="AlphaFoldDB" id="A0A7X0SP07"/>
<evidence type="ECO:0000259" key="2">
    <source>
        <dbReference type="Pfam" id="PF00535"/>
    </source>
</evidence>
<keyword evidence="3" id="KW-0808">Transferase</keyword>
<dbReference type="Gene3D" id="3.90.550.10">
    <property type="entry name" value="Spore Coat Polysaccharide Biosynthesis Protein SpsA, Chain A"/>
    <property type="match status" value="1"/>
</dbReference>
<dbReference type="InterPro" id="IPR029063">
    <property type="entry name" value="SAM-dependent_MTases_sf"/>
</dbReference>
<name>A0A7X0SP07_9BACL</name>
<dbReference type="PANTHER" id="PTHR22916">
    <property type="entry name" value="GLYCOSYLTRANSFERASE"/>
    <property type="match status" value="1"/>
</dbReference>
<dbReference type="PANTHER" id="PTHR22916:SF3">
    <property type="entry name" value="UDP-GLCNAC:BETAGAL BETA-1,3-N-ACETYLGLUCOSAMINYLTRANSFERASE-LIKE PROTEIN 1"/>
    <property type="match status" value="1"/>
</dbReference>
<dbReference type="EMBL" id="JACJVO010000018">
    <property type="protein sequence ID" value="MBB6732240.1"/>
    <property type="molecule type" value="Genomic_DNA"/>
</dbReference>
<comment type="similarity">
    <text evidence="1">Belongs to the glycosyltransferase 2 family.</text>
</comment>
<dbReference type="InterPro" id="IPR001173">
    <property type="entry name" value="Glyco_trans_2-like"/>
</dbReference>
<feature type="domain" description="Glycosyltransferase 2-like" evidence="2">
    <location>
        <begin position="7"/>
        <end position="166"/>
    </location>
</feature>
<reference evidence="3 4" key="1">
    <citation type="submission" date="2020-08" db="EMBL/GenBank/DDBJ databases">
        <title>Cohnella phylogeny.</title>
        <authorList>
            <person name="Dunlap C."/>
        </authorList>
    </citation>
    <scope>NUCLEOTIDE SEQUENCE [LARGE SCALE GENOMIC DNA]</scope>
    <source>
        <strain evidence="3 4">CBP 2801</strain>
    </source>
</reference>
<comment type="caution">
    <text evidence="3">The sequence shown here is derived from an EMBL/GenBank/DDBJ whole genome shotgun (WGS) entry which is preliminary data.</text>
</comment>
<dbReference type="SUPFAM" id="SSF53448">
    <property type="entry name" value="Nucleotide-diphospho-sugar transferases"/>
    <property type="match status" value="1"/>
</dbReference>
<dbReference type="GO" id="GO:0016758">
    <property type="term" value="F:hexosyltransferase activity"/>
    <property type="evidence" value="ECO:0007669"/>
    <property type="project" value="UniProtKB-ARBA"/>
</dbReference>
<organism evidence="3 4">
    <name type="scientific">Cohnella zeiphila</name>
    <dbReference type="NCBI Taxonomy" id="2761120"/>
    <lineage>
        <taxon>Bacteria</taxon>
        <taxon>Bacillati</taxon>
        <taxon>Bacillota</taxon>
        <taxon>Bacilli</taxon>
        <taxon>Bacillales</taxon>
        <taxon>Paenibacillaceae</taxon>
        <taxon>Cohnella</taxon>
    </lineage>
</organism>
<dbReference type="Pfam" id="PF00535">
    <property type="entry name" value="Glycos_transf_2"/>
    <property type="match status" value="1"/>
</dbReference>
<dbReference type="Proteomes" id="UP000564644">
    <property type="component" value="Unassembled WGS sequence"/>
</dbReference>
<evidence type="ECO:0000313" key="4">
    <source>
        <dbReference type="Proteomes" id="UP000564644"/>
    </source>
</evidence>
<gene>
    <name evidence="3" type="ORF">H7C18_15075</name>
</gene>
<keyword evidence="4" id="KW-1185">Reference proteome</keyword>
<dbReference type="RefSeq" id="WP_185129909.1">
    <property type="nucleotide sequence ID" value="NZ_JACJVO010000018.1"/>
</dbReference>
<evidence type="ECO:0000256" key="1">
    <source>
        <dbReference type="ARBA" id="ARBA00006739"/>
    </source>
</evidence>
<protein>
    <submittedName>
        <fullName evidence="3">Glycosyltransferase</fullName>
    </submittedName>
</protein>
<dbReference type="InterPro" id="IPR029044">
    <property type="entry name" value="Nucleotide-diphossugar_trans"/>
</dbReference>